<gene>
    <name evidence="1" type="ORF">GCM10023331_26250</name>
</gene>
<sequence length="197" mass="23899">MTASTASKTVLNPEYQQFYPILQFIGKTFKKPEVYLFKEIFKGSYLRWEYFYFEKYYKKRSSDRSFPELYLDLDNKHRLMVAEYVVEETATTLSAQKVADLMTLWYRCWYNFDSGMWSWVFGEEALDYKVRMSKGCGVNTVKMCSLFTKVKRAFQYQMYRYCMEGYRDNIHGFEKLQQAREREERFLEQMNAFTDNN</sequence>
<keyword evidence="2" id="KW-1185">Reference proteome</keyword>
<name>A0ABP9DCD8_9BACT</name>
<evidence type="ECO:0000313" key="2">
    <source>
        <dbReference type="Proteomes" id="UP001500298"/>
    </source>
</evidence>
<proteinExistence type="predicted"/>
<comment type="caution">
    <text evidence="1">The sequence shown here is derived from an EMBL/GenBank/DDBJ whole genome shotgun (WGS) entry which is preliminary data.</text>
</comment>
<dbReference type="Proteomes" id="UP001500298">
    <property type="component" value="Unassembled WGS sequence"/>
</dbReference>
<accession>A0ABP9DCD8</accession>
<organism evidence="1 2">
    <name type="scientific">Algivirga pacifica</name>
    <dbReference type="NCBI Taxonomy" id="1162670"/>
    <lineage>
        <taxon>Bacteria</taxon>
        <taxon>Pseudomonadati</taxon>
        <taxon>Bacteroidota</taxon>
        <taxon>Cytophagia</taxon>
        <taxon>Cytophagales</taxon>
        <taxon>Flammeovirgaceae</taxon>
        <taxon>Algivirga</taxon>
    </lineage>
</organism>
<dbReference type="RefSeq" id="WP_345372511.1">
    <property type="nucleotide sequence ID" value="NZ_BAABJX010000038.1"/>
</dbReference>
<protein>
    <submittedName>
        <fullName evidence="1">Uncharacterized protein</fullName>
    </submittedName>
</protein>
<reference evidence="2" key="1">
    <citation type="journal article" date="2019" name="Int. J. Syst. Evol. Microbiol.">
        <title>The Global Catalogue of Microorganisms (GCM) 10K type strain sequencing project: providing services to taxonomists for standard genome sequencing and annotation.</title>
        <authorList>
            <consortium name="The Broad Institute Genomics Platform"/>
            <consortium name="The Broad Institute Genome Sequencing Center for Infectious Disease"/>
            <person name="Wu L."/>
            <person name="Ma J."/>
        </authorList>
    </citation>
    <scope>NUCLEOTIDE SEQUENCE [LARGE SCALE GENOMIC DNA]</scope>
    <source>
        <strain evidence="2">JCM 18326</strain>
    </source>
</reference>
<evidence type="ECO:0000313" key="1">
    <source>
        <dbReference type="EMBL" id="GAA4839796.1"/>
    </source>
</evidence>
<dbReference type="EMBL" id="BAABJX010000038">
    <property type="protein sequence ID" value="GAA4839796.1"/>
    <property type="molecule type" value="Genomic_DNA"/>
</dbReference>